<name>A0A549T366_METSR</name>
<comment type="caution">
    <text evidence="1">The sequence shown here is derived from an EMBL/GenBank/DDBJ whole genome shotgun (WGS) entry which is preliminary data.</text>
</comment>
<dbReference type="Gene3D" id="3.60.20.10">
    <property type="entry name" value="Glutamine Phosphoribosylpyrophosphate, subunit 1, domain 1"/>
    <property type="match status" value="1"/>
</dbReference>
<dbReference type="Pfam" id="PF01804">
    <property type="entry name" value="Penicil_amidase"/>
    <property type="match status" value="1"/>
</dbReference>
<dbReference type="InterPro" id="IPR029055">
    <property type="entry name" value="Ntn_hydrolases_N"/>
</dbReference>
<sequence length="66" mass="7417">MGLYNVVRSALSGNGRREVVYGSSYIQIVSFDQNGPRVESLLTFSESLNPESPHFADQTEFFSKKE</sequence>
<reference evidence="1 2" key="1">
    <citation type="submission" date="2019-07" db="EMBL/GenBank/DDBJ databases">
        <title>Ln-dependent methylotrophs.</title>
        <authorList>
            <person name="Tani A."/>
        </authorList>
    </citation>
    <scope>NUCLEOTIDE SEQUENCE [LARGE SCALE GENOMIC DNA]</scope>
    <source>
        <strain evidence="1 2">SM89A</strain>
    </source>
</reference>
<dbReference type="SUPFAM" id="SSF56235">
    <property type="entry name" value="N-terminal nucleophile aminohydrolases (Ntn hydrolases)"/>
    <property type="match status" value="1"/>
</dbReference>
<protein>
    <submittedName>
        <fullName evidence="1">Uncharacterized protein</fullName>
    </submittedName>
</protein>
<evidence type="ECO:0000313" key="2">
    <source>
        <dbReference type="Proteomes" id="UP000316781"/>
    </source>
</evidence>
<dbReference type="Proteomes" id="UP000316781">
    <property type="component" value="Unassembled WGS sequence"/>
</dbReference>
<accession>A0A549T366</accession>
<proteinExistence type="predicted"/>
<evidence type="ECO:0000313" key="1">
    <source>
        <dbReference type="EMBL" id="TRL36328.1"/>
    </source>
</evidence>
<gene>
    <name evidence="1" type="ORF">FM996_05235</name>
</gene>
<dbReference type="GO" id="GO:0017000">
    <property type="term" value="P:antibiotic biosynthetic process"/>
    <property type="evidence" value="ECO:0007669"/>
    <property type="project" value="InterPro"/>
</dbReference>
<organism evidence="1 2">
    <name type="scientific">Methylosinus sporium</name>
    <dbReference type="NCBI Taxonomy" id="428"/>
    <lineage>
        <taxon>Bacteria</taxon>
        <taxon>Pseudomonadati</taxon>
        <taxon>Pseudomonadota</taxon>
        <taxon>Alphaproteobacteria</taxon>
        <taxon>Hyphomicrobiales</taxon>
        <taxon>Methylocystaceae</taxon>
        <taxon>Methylosinus</taxon>
    </lineage>
</organism>
<dbReference type="InterPro" id="IPR002692">
    <property type="entry name" value="S45"/>
</dbReference>
<dbReference type="GO" id="GO:0016787">
    <property type="term" value="F:hydrolase activity"/>
    <property type="evidence" value="ECO:0007669"/>
    <property type="project" value="InterPro"/>
</dbReference>
<dbReference type="AlphaFoldDB" id="A0A549T366"/>
<dbReference type="EMBL" id="VJMF01000022">
    <property type="protein sequence ID" value="TRL36328.1"/>
    <property type="molecule type" value="Genomic_DNA"/>
</dbReference>